<gene>
    <name evidence="2" type="ORF">MNOR_LOCUS2536</name>
</gene>
<evidence type="ECO:0000313" key="3">
    <source>
        <dbReference type="Proteomes" id="UP001497623"/>
    </source>
</evidence>
<feature type="transmembrane region" description="Helical" evidence="1">
    <location>
        <begin position="6"/>
        <end position="22"/>
    </location>
</feature>
<comment type="caution">
    <text evidence="2">The sequence shown here is derived from an EMBL/GenBank/DDBJ whole genome shotgun (WGS) entry which is preliminary data.</text>
</comment>
<accession>A0AAV2PQ01</accession>
<organism evidence="2 3">
    <name type="scientific">Meganyctiphanes norvegica</name>
    <name type="common">Northern krill</name>
    <name type="synonym">Thysanopoda norvegica</name>
    <dbReference type="NCBI Taxonomy" id="48144"/>
    <lineage>
        <taxon>Eukaryota</taxon>
        <taxon>Metazoa</taxon>
        <taxon>Ecdysozoa</taxon>
        <taxon>Arthropoda</taxon>
        <taxon>Crustacea</taxon>
        <taxon>Multicrustacea</taxon>
        <taxon>Malacostraca</taxon>
        <taxon>Eumalacostraca</taxon>
        <taxon>Eucarida</taxon>
        <taxon>Euphausiacea</taxon>
        <taxon>Euphausiidae</taxon>
        <taxon>Meganyctiphanes</taxon>
    </lineage>
</organism>
<name>A0AAV2PQ01_MEGNR</name>
<keyword evidence="1" id="KW-1133">Transmembrane helix</keyword>
<proteinExistence type="predicted"/>
<keyword evidence="3" id="KW-1185">Reference proteome</keyword>
<evidence type="ECO:0000313" key="2">
    <source>
        <dbReference type="EMBL" id="CAL4062237.1"/>
    </source>
</evidence>
<dbReference type="EMBL" id="CAXKWB010000784">
    <property type="protein sequence ID" value="CAL4062237.1"/>
    <property type="molecule type" value="Genomic_DNA"/>
</dbReference>
<sequence>MLVYTTFAILVLIILILVTYILKSKIGCYCKHNVEVKPPTVTYTYPNHQTSENSSHNEHYDRAQISENPSHNEHYEQAITDLGNTQRQLPPFLRRAAEAAREGRQG</sequence>
<evidence type="ECO:0000256" key="1">
    <source>
        <dbReference type="SAM" id="Phobius"/>
    </source>
</evidence>
<dbReference type="AlphaFoldDB" id="A0AAV2PQ01"/>
<feature type="non-terminal residue" evidence="2">
    <location>
        <position position="106"/>
    </location>
</feature>
<reference evidence="2 3" key="1">
    <citation type="submission" date="2024-05" db="EMBL/GenBank/DDBJ databases">
        <authorList>
            <person name="Wallberg A."/>
        </authorList>
    </citation>
    <scope>NUCLEOTIDE SEQUENCE [LARGE SCALE GENOMIC DNA]</scope>
</reference>
<dbReference type="Proteomes" id="UP001497623">
    <property type="component" value="Unassembled WGS sequence"/>
</dbReference>
<keyword evidence="1" id="KW-0472">Membrane</keyword>
<protein>
    <submittedName>
        <fullName evidence="2">Uncharacterized protein</fullName>
    </submittedName>
</protein>
<keyword evidence="1" id="KW-0812">Transmembrane</keyword>